<dbReference type="AlphaFoldDB" id="A0A8J8B1X9"/>
<reference evidence="2" key="2">
    <citation type="submission" date="2021-04" db="EMBL/GenBank/DDBJ databases">
        <authorList>
            <person name="Liu J."/>
        </authorList>
    </citation>
    <scope>NUCLEOTIDE SEQUENCE</scope>
    <source>
        <strain evidence="2">BAD-6</strain>
    </source>
</reference>
<keyword evidence="1" id="KW-0812">Transmembrane</keyword>
<keyword evidence="1" id="KW-0472">Membrane</keyword>
<comment type="caution">
    <text evidence="2">The sequence shown here is derived from an EMBL/GenBank/DDBJ whole genome shotgun (WGS) entry which is preliminary data.</text>
</comment>
<evidence type="ECO:0000313" key="3">
    <source>
        <dbReference type="Proteomes" id="UP000675664"/>
    </source>
</evidence>
<protein>
    <submittedName>
        <fullName evidence="2">Uncharacterized protein</fullName>
    </submittedName>
</protein>
<keyword evidence="3" id="KW-1185">Reference proteome</keyword>
<evidence type="ECO:0000313" key="2">
    <source>
        <dbReference type="EMBL" id="MBR0598151.1"/>
    </source>
</evidence>
<name>A0A8J8B1X9_9FIRM</name>
<proteinExistence type="predicted"/>
<gene>
    <name evidence="2" type="ORF">KCX82_09725</name>
</gene>
<reference evidence="2" key="1">
    <citation type="submission" date="2021-04" db="EMBL/GenBank/DDBJ databases">
        <title>Sinoanaerobacter chloroacetimidivorans sp. nov., an obligate anaerobic bacterium isolated from anaerobic sludge.</title>
        <authorList>
            <person name="Bao Y."/>
        </authorList>
    </citation>
    <scope>NUCLEOTIDE SEQUENCE</scope>
    <source>
        <strain evidence="2">BAD-6</strain>
    </source>
</reference>
<evidence type="ECO:0000256" key="1">
    <source>
        <dbReference type="SAM" id="Phobius"/>
    </source>
</evidence>
<keyword evidence="1" id="KW-1133">Transmembrane helix</keyword>
<feature type="transmembrane region" description="Helical" evidence="1">
    <location>
        <begin position="71"/>
        <end position="89"/>
    </location>
</feature>
<organism evidence="2 3">
    <name type="scientific">Sinanaerobacter chloroacetimidivorans</name>
    <dbReference type="NCBI Taxonomy" id="2818044"/>
    <lineage>
        <taxon>Bacteria</taxon>
        <taxon>Bacillati</taxon>
        <taxon>Bacillota</taxon>
        <taxon>Clostridia</taxon>
        <taxon>Peptostreptococcales</taxon>
        <taxon>Anaerovoracaceae</taxon>
        <taxon>Sinanaerobacter</taxon>
    </lineage>
</organism>
<sequence>MSKKISIMNSNTDGVNDFIENCITDAIDALASTSKEKYKQKTSLIENATDMTTQEKLHALDENYDSHMQEIIMGVTITVLSVTILGIAIKNHIPIKHVLRLPA</sequence>
<dbReference type="EMBL" id="JAGSND010000005">
    <property type="protein sequence ID" value="MBR0598151.1"/>
    <property type="molecule type" value="Genomic_DNA"/>
</dbReference>
<accession>A0A8J8B1X9</accession>
<dbReference type="Proteomes" id="UP000675664">
    <property type="component" value="Unassembled WGS sequence"/>
</dbReference>